<evidence type="ECO:0000256" key="7">
    <source>
        <dbReference type="ARBA" id="ARBA00023136"/>
    </source>
</evidence>
<dbReference type="GO" id="GO:0005886">
    <property type="term" value="C:plasma membrane"/>
    <property type="evidence" value="ECO:0007669"/>
    <property type="project" value="UniProtKB-SubCell"/>
</dbReference>
<protein>
    <submittedName>
        <fullName evidence="9">Enterochelin ABC transporter permease</fullName>
    </submittedName>
</protein>
<gene>
    <name evidence="9" type="ORF">CAQU_09565</name>
</gene>
<proteinExistence type="inferred from homology"/>
<keyword evidence="6 8" id="KW-1133">Transmembrane helix</keyword>
<keyword evidence="10" id="KW-1185">Reference proteome</keyword>
<dbReference type="PANTHER" id="PTHR30472:SF19">
    <property type="entry name" value="PETROBACTIN IMPORT SYSTEM PERMEASE PROTEIN YCLO"/>
    <property type="match status" value="1"/>
</dbReference>
<dbReference type="Gene3D" id="1.10.3470.10">
    <property type="entry name" value="ABC transporter involved in vitamin B12 uptake, BtuC"/>
    <property type="match status" value="1"/>
</dbReference>
<feature type="transmembrane region" description="Helical" evidence="8">
    <location>
        <begin position="64"/>
        <end position="81"/>
    </location>
</feature>
<dbReference type="InterPro" id="IPR000522">
    <property type="entry name" value="ABC_transptr_permease_BtuC"/>
</dbReference>
<organism evidence="9 10">
    <name type="scientific">Corynebacterium aquilae DSM 44791</name>
    <dbReference type="NCBI Taxonomy" id="1431546"/>
    <lineage>
        <taxon>Bacteria</taxon>
        <taxon>Bacillati</taxon>
        <taxon>Actinomycetota</taxon>
        <taxon>Actinomycetes</taxon>
        <taxon>Mycobacteriales</taxon>
        <taxon>Corynebacteriaceae</taxon>
        <taxon>Corynebacterium</taxon>
    </lineage>
</organism>
<evidence type="ECO:0000256" key="2">
    <source>
        <dbReference type="ARBA" id="ARBA00007935"/>
    </source>
</evidence>
<evidence type="ECO:0000313" key="10">
    <source>
        <dbReference type="Proteomes" id="UP000185478"/>
    </source>
</evidence>
<evidence type="ECO:0000256" key="8">
    <source>
        <dbReference type="SAM" id="Phobius"/>
    </source>
</evidence>
<evidence type="ECO:0000256" key="5">
    <source>
        <dbReference type="ARBA" id="ARBA00022692"/>
    </source>
</evidence>
<comment type="subcellular location">
    <subcellularLocation>
        <location evidence="1">Cell membrane</location>
        <topology evidence="1">Multi-pass membrane protein</topology>
    </subcellularLocation>
</comment>
<keyword evidence="3" id="KW-0813">Transport</keyword>
<feature type="transmembrane region" description="Helical" evidence="8">
    <location>
        <begin position="313"/>
        <end position="334"/>
    </location>
</feature>
<dbReference type="OrthoDB" id="9796260at2"/>
<keyword evidence="5 8" id="KW-0812">Transmembrane</keyword>
<feature type="transmembrane region" description="Helical" evidence="8">
    <location>
        <begin position="246"/>
        <end position="276"/>
    </location>
</feature>
<evidence type="ECO:0000256" key="6">
    <source>
        <dbReference type="ARBA" id="ARBA00022989"/>
    </source>
</evidence>
<dbReference type="GO" id="GO:0033214">
    <property type="term" value="P:siderophore-iron import into cell"/>
    <property type="evidence" value="ECO:0007669"/>
    <property type="project" value="TreeGrafter"/>
</dbReference>
<dbReference type="CDD" id="cd06550">
    <property type="entry name" value="TM_ABC_iron-siderophores_like"/>
    <property type="match status" value="1"/>
</dbReference>
<feature type="transmembrane region" description="Helical" evidence="8">
    <location>
        <begin position="288"/>
        <end position="307"/>
    </location>
</feature>
<keyword evidence="7 8" id="KW-0472">Membrane</keyword>
<feature type="transmembrane region" description="Helical" evidence="8">
    <location>
        <begin position="101"/>
        <end position="122"/>
    </location>
</feature>
<feature type="transmembrane region" description="Helical" evidence="8">
    <location>
        <begin position="21"/>
        <end position="44"/>
    </location>
</feature>
<dbReference type="AlphaFoldDB" id="A0A1L7CHF0"/>
<dbReference type="RefSeq" id="WP_075727160.1">
    <property type="nucleotide sequence ID" value="NZ_CP009245.1"/>
</dbReference>
<dbReference type="STRING" id="1431546.CAQU_09565"/>
<evidence type="ECO:0000256" key="3">
    <source>
        <dbReference type="ARBA" id="ARBA00022448"/>
    </source>
</evidence>
<name>A0A1L7CHF0_9CORY</name>
<dbReference type="Pfam" id="PF01032">
    <property type="entry name" value="FecCD"/>
    <property type="match status" value="1"/>
</dbReference>
<feature type="transmembrane region" description="Helical" evidence="8">
    <location>
        <begin position="128"/>
        <end position="147"/>
    </location>
</feature>
<dbReference type="GO" id="GO:0022857">
    <property type="term" value="F:transmembrane transporter activity"/>
    <property type="evidence" value="ECO:0007669"/>
    <property type="project" value="InterPro"/>
</dbReference>
<accession>A0A1L7CHF0</accession>
<evidence type="ECO:0000313" key="9">
    <source>
        <dbReference type="EMBL" id="APT85276.1"/>
    </source>
</evidence>
<sequence>MLPKRSSGSSTTTFASPRARRLWWLTFAGLLIAAVGFTFGLLSWNNPLPFGSDGYWRIAKMRSTAIVVMLLVAICQGYATVAFQTVTNNRIITPSIMGFEALYVALHTASVFFLGAAGVTALQGDGAFLLQVVLMVGFSGLLYAWLLSGKLGNLHVMLLVGIVLGGGLRSLASFMQRLLTPSEFDILTAKLFGNISNAETSYLKYVIPVTLVTAVVLQLRGRTLNVLALGRDTANNLGVRHRRETIVTLFLVSLAMAMTTSLVGPMTFLGFLMATLAYQLCDTYDHRFLLPMSVLIGYVILVGSYFLMRNVFYAEGAVTIIIELIGGTTFLIFIMRKGRL</sequence>
<dbReference type="EMBL" id="CP009245">
    <property type="protein sequence ID" value="APT85276.1"/>
    <property type="molecule type" value="Genomic_DNA"/>
</dbReference>
<comment type="similarity">
    <text evidence="2">Belongs to the binding-protein-dependent transport system permease family. FecCD subfamily.</text>
</comment>
<dbReference type="Proteomes" id="UP000185478">
    <property type="component" value="Chromosome"/>
</dbReference>
<dbReference type="SUPFAM" id="SSF81345">
    <property type="entry name" value="ABC transporter involved in vitamin B12 uptake, BtuC"/>
    <property type="match status" value="1"/>
</dbReference>
<evidence type="ECO:0000256" key="4">
    <source>
        <dbReference type="ARBA" id="ARBA00022475"/>
    </source>
</evidence>
<dbReference type="KEGG" id="caqu:CAQU_09565"/>
<evidence type="ECO:0000256" key="1">
    <source>
        <dbReference type="ARBA" id="ARBA00004651"/>
    </source>
</evidence>
<reference evidence="9 10" key="1">
    <citation type="submission" date="2014-08" db="EMBL/GenBank/DDBJ databases">
        <title>Complete genome sequence of Corynebacterium aquilae S-613T(T) (=DSM 44791(T)), isolated from the choana of a healthy golden eagle.</title>
        <authorList>
            <person name="Ruckert C."/>
            <person name="Albersmeier A."/>
            <person name="Winkler A."/>
            <person name="Kalinowski J."/>
        </authorList>
    </citation>
    <scope>NUCLEOTIDE SEQUENCE [LARGE SCALE GENOMIC DNA]</scope>
    <source>
        <strain evidence="9 10">S-613</strain>
    </source>
</reference>
<dbReference type="PANTHER" id="PTHR30472">
    <property type="entry name" value="FERRIC ENTEROBACTIN TRANSPORT SYSTEM PERMEASE PROTEIN"/>
    <property type="match status" value="1"/>
</dbReference>
<dbReference type="InterPro" id="IPR037294">
    <property type="entry name" value="ABC_BtuC-like"/>
</dbReference>
<feature type="transmembrane region" description="Helical" evidence="8">
    <location>
        <begin position="154"/>
        <end position="172"/>
    </location>
</feature>
<keyword evidence="4" id="KW-1003">Cell membrane</keyword>